<keyword evidence="4" id="KW-0131">Cell cycle</keyword>
<dbReference type="Gene3D" id="1.10.10.10">
    <property type="entry name" value="Winged helix-like DNA-binding domain superfamily/Winged helix DNA-binding domain"/>
    <property type="match status" value="2"/>
</dbReference>
<name>A0ABS5KV57_9ACTN</name>
<evidence type="ECO:0000313" key="6">
    <source>
        <dbReference type="EMBL" id="MBS2549870.1"/>
    </source>
</evidence>
<evidence type="ECO:0000256" key="3">
    <source>
        <dbReference type="ARBA" id="ARBA00022829"/>
    </source>
</evidence>
<dbReference type="InterPro" id="IPR036388">
    <property type="entry name" value="WH-like_DNA-bd_sf"/>
</dbReference>
<evidence type="ECO:0000256" key="1">
    <source>
        <dbReference type="ARBA" id="ARBA00022490"/>
    </source>
</evidence>
<dbReference type="PANTHER" id="PTHR34298:SF2">
    <property type="entry name" value="SEGREGATION AND CONDENSATION PROTEIN B"/>
    <property type="match status" value="1"/>
</dbReference>
<feature type="compositionally biased region" description="Acidic residues" evidence="5">
    <location>
        <begin position="37"/>
        <end position="47"/>
    </location>
</feature>
<evidence type="ECO:0000256" key="5">
    <source>
        <dbReference type="SAM" id="MobiDB-lite"/>
    </source>
</evidence>
<dbReference type="InterPro" id="IPR036390">
    <property type="entry name" value="WH_DNA-bd_sf"/>
</dbReference>
<feature type="compositionally biased region" description="Acidic residues" evidence="5">
    <location>
        <begin position="1"/>
        <end position="20"/>
    </location>
</feature>
<dbReference type="Proteomes" id="UP000730482">
    <property type="component" value="Unassembled WGS sequence"/>
</dbReference>
<dbReference type="EMBL" id="JAAFYZ010000084">
    <property type="protein sequence ID" value="MBS2549870.1"/>
    <property type="molecule type" value="Genomic_DNA"/>
</dbReference>
<evidence type="ECO:0000313" key="7">
    <source>
        <dbReference type="Proteomes" id="UP000730482"/>
    </source>
</evidence>
<dbReference type="PANTHER" id="PTHR34298">
    <property type="entry name" value="SEGREGATION AND CONDENSATION PROTEIN B"/>
    <property type="match status" value="1"/>
</dbReference>
<proteinExistence type="predicted"/>
<gene>
    <name evidence="6" type="primary">scpB</name>
    <name evidence="6" type="ORF">KGQ19_23680</name>
</gene>
<comment type="caution">
    <text evidence="6">The sequence shown here is derived from an EMBL/GenBank/DDBJ whole genome shotgun (WGS) entry which is preliminary data.</text>
</comment>
<sequence length="304" mass="32820">MSDDWEYESPEYVASDEDEAAAGVTAAQASAVRDDSAEPEPEPEPELATEPAADSDRAADSESVEPATATSAGLPAPRSEAKSPLPSPRTEAEPGVREPAVSTEPTVEGFDDATWQLSTDMAPLPPLRQCLEAILLVVEEPVADVVLAQITERPRDEVVQTLQELAAEYTEQQRGFDLRQVAGGWRLYTRAACAPLVERFVLDGQQAKLSQPALETLAVVAYRQPVSRSRISAVRGVNCDGVMRTLLTRGLIEEAGTDVDSGAILYRTTPLFLEKMGMRTLEELPELAPLLPSVESMEESETLG</sequence>
<keyword evidence="1" id="KW-0963">Cytoplasm</keyword>
<dbReference type="NCBIfam" id="TIGR00281">
    <property type="entry name" value="SMC-Scp complex subunit ScpB"/>
    <property type="match status" value="1"/>
</dbReference>
<evidence type="ECO:0000256" key="4">
    <source>
        <dbReference type="ARBA" id="ARBA00023306"/>
    </source>
</evidence>
<keyword evidence="2" id="KW-0132">Cell division</keyword>
<feature type="compositionally biased region" description="Low complexity" evidence="5">
    <location>
        <begin position="21"/>
        <end position="31"/>
    </location>
</feature>
<organism evidence="6 7">
    <name type="scientific">Catenulispora pinistramenti</name>
    <dbReference type="NCBI Taxonomy" id="2705254"/>
    <lineage>
        <taxon>Bacteria</taxon>
        <taxon>Bacillati</taxon>
        <taxon>Actinomycetota</taxon>
        <taxon>Actinomycetes</taxon>
        <taxon>Catenulisporales</taxon>
        <taxon>Catenulisporaceae</taxon>
        <taxon>Catenulispora</taxon>
    </lineage>
</organism>
<dbReference type="Pfam" id="PF04079">
    <property type="entry name" value="SMC_ScpB"/>
    <property type="match status" value="1"/>
</dbReference>
<feature type="region of interest" description="Disordered" evidence="5">
    <location>
        <begin position="1"/>
        <end position="108"/>
    </location>
</feature>
<keyword evidence="7" id="KW-1185">Reference proteome</keyword>
<keyword evidence="3" id="KW-0159">Chromosome partition</keyword>
<dbReference type="InterPro" id="IPR005234">
    <property type="entry name" value="ScpB_csome_segregation"/>
</dbReference>
<dbReference type="SUPFAM" id="SSF46785">
    <property type="entry name" value="Winged helix' DNA-binding domain"/>
    <property type="match status" value="2"/>
</dbReference>
<reference evidence="6 7" key="1">
    <citation type="submission" date="2020-02" db="EMBL/GenBank/DDBJ databases">
        <title>Acidophilic actinobacteria isolated from forest soil.</title>
        <authorList>
            <person name="Golinska P."/>
        </authorList>
    </citation>
    <scope>NUCLEOTIDE SEQUENCE [LARGE SCALE GENOMIC DNA]</scope>
    <source>
        <strain evidence="6 7">NL8</strain>
    </source>
</reference>
<accession>A0ABS5KV57</accession>
<evidence type="ECO:0000256" key="2">
    <source>
        <dbReference type="ARBA" id="ARBA00022618"/>
    </source>
</evidence>
<protein>
    <submittedName>
        <fullName evidence="6">SMC-Scp complex subunit ScpB</fullName>
    </submittedName>
</protein>